<comment type="similarity">
    <text evidence="1 4">Belongs to the D-isomer specific 2-hydroxyacid dehydrogenase family.</text>
</comment>
<evidence type="ECO:0000313" key="8">
    <source>
        <dbReference type="Proteomes" id="UP000231742"/>
    </source>
</evidence>
<dbReference type="Gene3D" id="3.40.50.720">
    <property type="entry name" value="NAD(P)-binding Rossmann-like Domain"/>
    <property type="match status" value="2"/>
</dbReference>
<dbReference type="PANTHER" id="PTHR43761:SF1">
    <property type="entry name" value="D-ISOMER SPECIFIC 2-HYDROXYACID DEHYDROGENASE CATALYTIC DOMAIN-CONTAINING PROTEIN-RELATED"/>
    <property type="match status" value="1"/>
</dbReference>
<dbReference type="GO" id="GO:0016616">
    <property type="term" value="F:oxidoreductase activity, acting on the CH-OH group of donors, NAD or NADP as acceptor"/>
    <property type="evidence" value="ECO:0007669"/>
    <property type="project" value="InterPro"/>
</dbReference>
<dbReference type="SUPFAM" id="SSF52283">
    <property type="entry name" value="Formate/glycerate dehydrogenase catalytic domain-like"/>
    <property type="match status" value="1"/>
</dbReference>
<feature type="domain" description="D-isomer specific 2-hydroxyacid dehydrogenase NAD-binding" evidence="6">
    <location>
        <begin position="115"/>
        <end position="296"/>
    </location>
</feature>
<name>A0A2M9D885_9MICO</name>
<organism evidence="7 8">
    <name type="scientific">Salinibacterium amurskyense</name>
    <dbReference type="NCBI Taxonomy" id="205941"/>
    <lineage>
        <taxon>Bacteria</taxon>
        <taxon>Bacillati</taxon>
        <taxon>Actinomycetota</taxon>
        <taxon>Actinomycetes</taxon>
        <taxon>Micrococcales</taxon>
        <taxon>Microbacteriaceae</taxon>
        <taxon>Salinibacterium</taxon>
    </lineage>
</organism>
<dbReference type="RefSeq" id="WP_100388577.1">
    <property type="nucleotide sequence ID" value="NZ_BMZU01000001.1"/>
</dbReference>
<evidence type="ECO:0000313" key="7">
    <source>
        <dbReference type="EMBL" id="PJJ81936.1"/>
    </source>
</evidence>
<evidence type="ECO:0000259" key="6">
    <source>
        <dbReference type="Pfam" id="PF02826"/>
    </source>
</evidence>
<evidence type="ECO:0000256" key="2">
    <source>
        <dbReference type="ARBA" id="ARBA00023002"/>
    </source>
</evidence>
<dbReference type="GO" id="GO:0003714">
    <property type="term" value="F:transcription corepressor activity"/>
    <property type="evidence" value="ECO:0007669"/>
    <property type="project" value="InterPro"/>
</dbReference>
<feature type="domain" description="D-isomer specific 2-hydroxyacid dehydrogenase catalytic" evidence="5">
    <location>
        <begin position="24"/>
        <end position="325"/>
    </location>
</feature>
<evidence type="ECO:0000256" key="4">
    <source>
        <dbReference type="RuleBase" id="RU003719"/>
    </source>
</evidence>
<dbReference type="OrthoDB" id="117809at2"/>
<keyword evidence="8" id="KW-1185">Reference proteome</keyword>
<gene>
    <name evidence="7" type="ORF">CLV85_1121</name>
</gene>
<dbReference type="Pfam" id="PF02826">
    <property type="entry name" value="2-Hacid_dh_C"/>
    <property type="match status" value="1"/>
</dbReference>
<dbReference type="CDD" id="cd05299">
    <property type="entry name" value="CtBP_dh"/>
    <property type="match status" value="1"/>
</dbReference>
<reference evidence="7 8" key="1">
    <citation type="submission" date="2017-11" db="EMBL/GenBank/DDBJ databases">
        <title>Genomic Encyclopedia of Archaeal and Bacterial Type Strains, Phase II (KMG-II): From Individual Species to Whole Genera.</title>
        <authorList>
            <person name="Goeker M."/>
        </authorList>
    </citation>
    <scope>NUCLEOTIDE SEQUENCE [LARGE SCALE GENOMIC DNA]</scope>
    <source>
        <strain evidence="7 8">DSM 16400</strain>
    </source>
</reference>
<dbReference type="PANTHER" id="PTHR43761">
    <property type="entry name" value="D-ISOMER SPECIFIC 2-HYDROXYACID DEHYDROGENASE FAMILY PROTEIN (AFU_ORTHOLOGUE AFUA_1G13630)"/>
    <property type="match status" value="1"/>
</dbReference>
<keyword evidence="2 4" id="KW-0560">Oxidoreductase</keyword>
<dbReference type="Proteomes" id="UP000231742">
    <property type="component" value="Unassembled WGS sequence"/>
</dbReference>
<comment type="caution">
    <text evidence="7">The sequence shown here is derived from an EMBL/GenBank/DDBJ whole genome shotgun (WGS) entry which is preliminary data.</text>
</comment>
<evidence type="ECO:0000259" key="5">
    <source>
        <dbReference type="Pfam" id="PF00389"/>
    </source>
</evidence>
<dbReference type="GO" id="GO:0051287">
    <property type="term" value="F:NAD binding"/>
    <property type="evidence" value="ECO:0007669"/>
    <property type="project" value="InterPro"/>
</dbReference>
<dbReference type="EMBL" id="PGFH01000001">
    <property type="protein sequence ID" value="PJJ81936.1"/>
    <property type="molecule type" value="Genomic_DNA"/>
</dbReference>
<dbReference type="InterPro" id="IPR036291">
    <property type="entry name" value="NAD(P)-bd_dom_sf"/>
</dbReference>
<accession>A0A2M9D885</accession>
<dbReference type="AlphaFoldDB" id="A0A2M9D885"/>
<protein>
    <submittedName>
        <fullName evidence="7">D-3-phosphoglycerate dehydrogenase</fullName>
    </submittedName>
</protein>
<dbReference type="Pfam" id="PF00389">
    <property type="entry name" value="2-Hacid_dh"/>
    <property type="match status" value="1"/>
</dbReference>
<proteinExistence type="inferred from homology"/>
<dbReference type="InterPro" id="IPR050418">
    <property type="entry name" value="D-iso_2-hydroxyacid_DH_PdxB"/>
</dbReference>
<dbReference type="InterPro" id="IPR043322">
    <property type="entry name" value="CtBP"/>
</dbReference>
<dbReference type="InterPro" id="IPR006139">
    <property type="entry name" value="D-isomer_2_OHA_DH_cat_dom"/>
</dbReference>
<evidence type="ECO:0000256" key="1">
    <source>
        <dbReference type="ARBA" id="ARBA00005854"/>
    </source>
</evidence>
<keyword evidence="3" id="KW-0520">NAD</keyword>
<evidence type="ECO:0000256" key="3">
    <source>
        <dbReference type="ARBA" id="ARBA00023027"/>
    </source>
</evidence>
<dbReference type="InterPro" id="IPR006140">
    <property type="entry name" value="D-isomer_DH_NAD-bd"/>
</dbReference>
<sequence length="338" mass="36027">MSTNSGDELRAVYTDLDGTDFSAGRDLLSAAGFEVSYLDSLDAEAIVAGAAGASALLVGYAQITRSMMERMPSVKVIALMSMGFDNVDVDAATEHGIWVTTIVGAATEEVATHALAMALHLTRGITFSQQAVVFDRWNERDTLVQPRLSELTLGLMGLGRIGMKFAELARPLFGEIIGYDPFIPDTEETRERFAAAGVRRVDADAVRSQSDVLSLHLPLTNDTANMVDADFLSSMKPLSYLINVSRGGLVDSAALRASLDSGHLAGAGLDVLDVEPPTAEHPLLGHPRALITPHIAYFSGRSEAEYVRLQAQNVVSWASTGTPDTPLVSLPAPSTSTH</sequence>
<dbReference type="SUPFAM" id="SSF51735">
    <property type="entry name" value="NAD(P)-binding Rossmann-fold domains"/>
    <property type="match status" value="1"/>
</dbReference>